<dbReference type="PANTHER" id="PTHR30373:SF2">
    <property type="entry name" value="UPF0603 PROTEIN YGCG"/>
    <property type="match status" value="1"/>
</dbReference>
<keyword evidence="1" id="KW-0812">Transmembrane</keyword>
<dbReference type="PANTHER" id="PTHR30373">
    <property type="entry name" value="UPF0603 PROTEIN YGCG"/>
    <property type="match status" value="1"/>
</dbReference>
<organism evidence="3 4">
    <name type="scientific">Simplicispira hankyongi</name>
    <dbReference type="NCBI Taxonomy" id="2315688"/>
    <lineage>
        <taxon>Bacteria</taxon>
        <taxon>Pseudomonadati</taxon>
        <taxon>Pseudomonadota</taxon>
        <taxon>Betaproteobacteria</taxon>
        <taxon>Burkholderiales</taxon>
        <taxon>Comamonadaceae</taxon>
        <taxon>Simplicispira</taxon>
    </lineage>
</organism>
<dbReference type="RefSeq" id="WP_119110018.1">
    <property type="nucleotide sequence ID" value="NZ_QXJC01000007.1"/>
</dbReference>
<feature type="transmembrane region" description="Helical" evidence="1">
    <location>
        <begin position="213"/>
        <end position="246"/>
    </location>
</feature>
<dbReference type="OrthoDB" id="9810918at2"/>
<keyword evidence="4" id="KW-1185">Reference proteome</keyword>
<name>A0A398CAI1_9BURK</name>
<keyword evidence="1" id="KW-0472">Membrane</keyword>
<proteinExistence type="predicted"/>
<dbReference type="AlphaFoldDB" id="A0A398CAI1"/>
<feature type="transmembrane region" description="Helical" evidence="1">
    <location>
        <begin position="184"/>
        <end position="206"/>
    </location>
</feature>
<gene>
    <name evidence="3" type="ORF">D3F03_13795</name>
</gene>
<protein>
    <submittedName>
        <fullName evidence="3">YgcG family protein</fullName>
    </submittedName>
</protein>
<dbReference type="Proteomes" id="UP000266302">
    <property type="component" value="Unassembled WGS sequence"/>
</dbReference>
<dbReference type="EMBL" id="QXJC01000007">
    <property type="protein sequence ID" value="RID97350.1"/>
    <property type="molecule type" value="Genomic_DNA"/>
</dbReference>
<accession>A0A398CAI1</accession>
<keyword evidence="1" id="KW-1133">Transmembrane helix</keyword>
<reference evidence="3 4" key="1">
    <citation type="submission" date="2018-09" db="EMBL/GenBank/DDBJ databases">
        <title>Draft genome of Simplicispira sp. NY-02.</title>
        <authorList>
            <person name="Im W.T."/>
        </authorList>
    </citation>
    <scope>NUCLEOTIDE SEQUENCE [LARGE SCALE GENOMIC DNA]</scope>
    <source>
        <strain evidence="3 4">NY-02</strain>
    </source>
</reference>
<feature type="domain" description="TPM" evidence="2">
    <location>
        <begin position="38"/>
        <end position="161"/>
    </location>
</feature>
<comment type="caution">
    <text evidence="3">The sequence shown here is derived from an EMBL/GenBank/DDBJ whole genome shotgun (WGS) entry which is preliminary data.</text>
</comment>
<evidence type="ECO:0000256" key="1">
    <source>
        <dbReference type="SAM" id="Phobius"/>
    </source>
</evidence>
<evidence type="ECO:0000259" key="2">
    <source>
        <dbReference type="Pfam" id="PF04536"/>
    </source>
</evidence>
<sequence length="292" mass="29478">MPLALIRYTLAAIFLIAFSPLSGWAQALLPVPALTAHVLDQTNTLDAAQTGSLEARLTELEKREGTQLVVLMVDSTAPEDIASFANRVGNTWKIGRPDVGDGLIIVVAKRDRKMRIEVAKALEGAIPDLAAARIIDQAMKPKFRDNDFAGGLNAAIDQLAARIAGEPLPEPAPGGSAPAAQSSWLDIGGIVLFAVLGASQIVSALFGKRLGALLLGAGTGLAIFVFGASLLVSLLAAIGAALFVLLVTGASRSPWVGGGGGSHWGGGGSSSGGGFSSGGGGDFGGGGASGDW</sequence>
<dbReference type="InterPro" id="IPR007621">
    <property type="entry name" value="TPM_dom"/>
</dbReference>
<dbReference type="Gene3D" id="3.10.310.50">
    <property type="match status" value="1"/>
</dbReference>
<evidence type="ECO:0000313" key="3">
    <source>
        <dbReference type="EMBL" id="RID97350.1"/>
    </source>
</evidence>
<dbReference type="Pfam" id="PF04536">
    <property type="entry name" value="TPM_phosphatase"/>
    <property type="match status" value="1"/>
</dbReference>
<evidence type="ECO:0000313" key="4">
    <source>
        <dbReference type="Proteomes" id="UP000266302"/>
    </source>
</evidence>